<dbReference type="OrthoDB" id="407905at2759"/>
<dbReference type="AlphaFoldDB" id="A0A448ZKL1"/>
<protein>
    <submittedName>
        <fullName evidence="3">Uncharacterized protein</fullName>
    </submittedName>
</protein>
<keyword evidence="2" id="KW-0472">Membrane</keyword>
<dbReference type="Gene3D" id="2.120.10.80">
    <property type="entry name" value="Kelch-type beta propeller"/>
    <property type="match status" value="1"/>
</dbReference>
<dbReference type="Proteomes" id="UP000291116">
    <property type="component" value="Unassembled WGS sequence"/>
</dbReference>
<dbReference type="EMBL" id="CAACVS010000449">
    <property type="protein sequence ID" value="VEU42554.1"/>
    <property type="molecule type" value="Genomic_DNA"/>
</dbReference>
<evidence type="ECO:0000313" key="3">
    <source>
        <dbReference type="EMBL" id="VEU42554.1"/>
    </source>
</evidence>
<gene>
    <name evidence="3" type="ORF">PSNMU_V1.4_AUG-EV-PASAV3_0095310</name>
</gene>
<evidence type="ECO:0000313" key="4">
    <source>
        <dbReference type="Proteomes" id="UP000291116"/>
    </source>
</evidence>
<keyword evidence="2" id="KW-0812">Transmembrane</keyword>
<keyword evidence="4" id="KW-1185">Reference proteome</keyword>
<organism evidence="3 4">
    <name type="scientific">Pseudo-nitzschia multistriata</name>
    <dbReference type="NCBI Taxonomy" id="183589"/>
    <lineage>
        <taxon>Eukaryota</taxon>
        <taxon>Sar</taxon>
        <taxon>Stramenopiles</taxon>
        <taxon>Ochrophyta</taxon>
        <taxon>Bacillariophyta</taxon>
        <taxon>Bacillariophyceae</taxon>
        <taxon>Bacillariophycidae</taxon>
        <taxon>Bacillariales</taxon>
        <taxon>Bacillariaceae</taxon>
        <taxon>Pseudo-nitzschia</taxon>
    </lineage>
</organism>
<name>A0A448ZKL1_9STRA</name>
<sequence>MGGRNAWRGTPSLYWFLFVLVVAGLNVIIVSTVGNAGGTGRGLLGRDDDNDRITLLSANIHFAVSSDKESQDSIARMGNESHSNKGEQRNQSLYSLATETVGDRLDRRAIKKSFENFSNNQENTVEVTSLPIKYSSVTGMNSKTSELSSSITDAPYFMYGKTAYQNQKFHRKKTFQRIDEEEAKPIDASQKVWVLPDPVKIPTRNHESILLEYDTTHPNGNNSSSKNNEQILVNILGRYSRSVQWMDLKTGEQRAVETNGTDPDQRPLNDLNHVASVVVDSFRPGGENHRTRKEVWLPCGFHNDRIGNELSSNYARIVDLETMAVRTGPKLPFSGGACGAAPIEAIPGEPTLVCSFGGTNGNHDTGIFLPYVSCYDRVTEKWLHPFGKLPVGMDHLSVAVVPKAACHQDDPARVLVFNFRTKNYATHASAEILAFDIPKNGWTREELVQISAEEEGEWYTFANHSFTGGEDEAYAPRDASGVVMANGGRSIVNFGGINQIRNPRWKKKDRSNGPKVFSTWYPTIRELNVCSRTWEKVADMGIQTFALMASASTQLNVAFFCGGSMYRQDYNGNTNLCLATKIPGIDFWNHRTAAVENFPQGFEAGGEATVEALVSRVER</sequence>
<proteinExistence type="predicted"/>
<reference evidence="3 4" key="1">
    <citation type="submission" date="2019-01" db="EMBL/GenBank/DDBJ databases">
        <authorList>
            <person name="Ferrante I. M."/>
        </authorList>
    </citation>
    <scope>NUCLEOTIDE SEQUENCE [LARGE SCALE GENOMIC DNA]</scope>
    <source>
        <strain evidence="3 4">B856</strain>
    </source>
</reference>
<evidence type="ECO:0000256" key="1">
    <source>
        <dbReference type="SAM" id="MobiDB-lite"/>
    </source>
</evidence>
<evidence type="ECO:0000256" key="2">
    <source>
        <dbReference type="SAM" id="Phobius"/>
    </source>
</evidence>
<accession>A0A448ZKL1</accession>
<feature type="transmembrane region" description="Helical" evidence="2">
    <location>
        <begin position="12"/>
        <end position="34"/>
    </location>
</feature>
<keyword evidence="2" id="KW-1133">Transmembrane helix</keyword>
<dbReference type="SUPFAM" id="SSF50965">
    <property type="entry name" value="Galactose oxidase, central domain"/>
    <property type="match status" value="1"/>
</dbReference>
<feature type="region of interest" description="Disordered" evidence="1">
    <location>
        <begin position="71"/>
        <end position="93"/>
    </location>
</feature>
<dbReference type="InterPro" id="IPR011043">
    <property type="entry name" value="Gal_Oxase/kelch_b-propeller"/>
</dbReference>
<dbReference type="InterPro" id="IPR015915">
    <property type="entry name" value="Kelch-typ_b-propeller"/>
</dbReference>